<proteinExistence type="predicted"/>
<feature type="non-terminal residue" evidence="1">
    <location>
        <position position="387"/>
    </location>
</feature>
<gene>
    <name evidence="1" type="ORF">PMAYCL1PPCAC_18286</name>
</gene>
<dbReference type="EMBL" id="BTRK01000004">
    <property type="protein sequence ID" value="GMR48091.1"/>
    <property type="molecule type" value="Genomic_DNA"/>
</dbReference>
<sequence>VHSPLFTILIVMRVYAENPRLGLILEKCGLRDHDIRMDEDEWLRAENSLVVIESATNPLLANLLRMSISHVDRGIKIAILKEEWKDGEEEKIDRFIRGEYSRIHLQTQNAMKNAKSLCDGKWKEERIEELTSTRTIPMIQYSTFTVSSVVREDINRYLNDVHVTDESEYEKTHKPPNLHWTPSVLEGDLEITLRFRFFICLPDREVITCLTKEASSYYSNVYEWNDGVLLSNDIGKVHIQRINENTLNISGRICYEEVEDVSSACSLLWPMLAFAAKRILLSLSNNQFHCDLVLIGSPLFMNIPHGNESQVDNRVFDLYAFFCTAARCGKVGFKYRGEVEMVNLRVLFPCGIPSSLLDLLSYSSSLPSIAIAPPSPTPLSLSLPTTH</sequence>
<evidence type="ECO:0000313" key="1">
    <source>
        <dbReference type="EMBL" id="GMR48091.1"/>
    </source>
</evidence>
<comment type="caution">
    <text evidence="1">The sequence shown here is derived from an EMBL/GenBank/DDBJ whole genome shotgun (WGS) entry which is preliminary data.</text>
</comment>
<dbReference type="Proteomes" id="UP001328107">
    <property type="component" value="Unassembled WGS sequence"/>
</dbReference>
<feature type="non-terminal residue" evidence="1">
    <location>
        <position position="1"/>
    </location>
</feature>
<reference evidence="2" key="1">
    <citation type="submission" date="2022-10" db="EMBL/GenBank/DDBJ databases">
        <title>Genome assembly of Pristionchus species.</title>
        <authorList>
            <person name="Yoshida K."/>
            <person name="Sommer R.J."/>
        </authorList>
    </citation>
    <scope>NUCLEOTIDE SEQUENCE [LARGE SCALE GENOMIC DNA]</scope>
    <source>
        <strain evidence="2">RS5460</strain>
    </source>
</reference>
<protein>
    <submittedName>
        <fullName evidence="1">Uncharacterized protein</fullName>
    </submittedName>
</protein>
<organism evidence="1 2">
    <name type="scientific">Pristionchus mayeri</name>
    <dbReference type="NCBI Taxonomy" id="1317129"/>
    <lineage>
        <taxon>Eukaryota</taxon>
        <taxon>Metazoa</taxon>
        <taxon>Ecdysozoa</taxon>
        <taxon>Nematoda</taxon>
        <taxon>Chromadorea</taxon>
        <taxon>Rhabditida</taxon>
        <taxon>Rhabditina</taxon>
        <taxon>Diplogasteromorpha</taxon>
        <taxon>Diplogasteroidea</taxon>
        <taxon>Neodiplogasteridae</taxon>
        <taxon>Pristionchus</taxon>
    </lineage>
</organism>
<evidence type="ECO:0000313" key="2">
    <source>
        <dbReference type="Proteomes" id="UP001328107"/>
    </source>
</evidence>
<dbReference type="AlphaFoldDB" id="A0AAN5I1W4"/>
<name>A0AAN5I1W4_9BILA</name>
<keyword evidence="2" id="KW-1185">Reference proteome</keyword>
<accession>A0AAN5I1W4</accession>